<dbReference type="EMBL" id="JANAVB010008998">
    <property type="protein sequence ID" value="KAJ6840977.1"/>
    <property type="molecule type" value="Genomic_DNA"/>
</dbReference>
<evidence type="ECO:0000256" key="1">
    <source>
        <dbReference type="ARBA" id="ARBA00010515"/>
    </source>
</evidence>
<dbReference type="GO" id="GO:0016787">
    <property type="term" value="F:hydrolase activity"/>
    <property type="evidence" value="ECO:0007669"/>
    <property type="project" value="UniProtKB-KW"/>
</dbReference>
<dbReference type="InterPro" id="IPR050466">
    <property type="entry name" value="Carboxylest/Gibb_receptor"/>
</dbReference>
<evidence type="ECO:0000256" key="3">
    <source>
        <dbReference type="SAM" id="MobiDB-lite"/>
    </source>
</evidence>
<dbReference type="PROSITE" id="PS01173">
    <property type="entry name" value="LIPASE_GDXG_HIS"/>
    <property type="match status" value="1"/>
</dbReference>
<dbReference type="Pfam" id="PF07859">
    <property type="entry name" value="Abhydrolase_3"/>
    <property type="match status" value="1"/>
</dbReference>
<evidence type="ECO:0000313" key="6">
    <source>
        <dbReference type="Proteomes" id="UP001140949"/>
    </source>
</evidence>
<evidence type="ECO:0000256" key="2">
    <source>
        <dbReference type="ARBA" id="ARBA00022801"/>
    </source>
</evidence>
<keyword evidence="2" id="KW-0378">Hydrolase</keyword>
<organism evidence="5 6">
    <name type="scientific">Iris pallida</name>
    <name type="common">Sweet iris</name>
    <dbReference type="NCBI Taxonomy" id="29817"/>
    <lineage>
        <taxon>Eukaryota</taxon>
        <taxon>Viridiplantae</taxon>
        <taxon>Streptophyta</taxon>
        <taxon>Embryophyta</taxon>
        <taxon>Tracheophyta</taxon>
        <taxon>Spermatophyta</taxon>
        <taxon>Magnoliopsida</taxon>
        <taxon>Liliopsida</taxon>
        <taxon>Asparagales</taxon>
        <taxon>Iridaceae</taxon>
        <taxon>Iridoideae</taxon>
        <taxon>Irideae</taxon>
        <taxon>Iris</taxon>
    </lineage>
</organism>
<name>A0AAX6HK03_IRIPA</name>
<dbReference type="AlphaFoldDB" id="A0AAX6HK03"/>
<keyword evidence="6" id="KW-1185">Reference proteome</keyword>
<evidence type="ECO:0000313" key="5">
    <source>
        <dbReference type="EMBL" id="KAJ6840977.1"/>
    </source>
</evidence>
<dbReference type="InterPro" id="IPR029058">
    <property type="entry name" value="AB_hydrolase_fold"/>
</dbReference>
<accession>A0AAX6HK03</accession>
<feature type="region of interest" description="Disordered" evidence="3">
    <location>
        <begin position="86"/>
        <end position="115"/>
    </location>
</feature>
<comment type="similarity">
    <text evidence="1">Belongs to the 'GDXG' lipolytic enzyme family.</text>
</comment>
<reference evidence="5" key="2">
    <citation type="submission" date="2023-04" db="EMBL/GenBank/DDBJ databases">
        <authorList>
            <person name="Bruccoleri R.E."/>
            <person name="Oakeley E.J."/>
            <person name="Faust A.-M."/>
            <person name="Dessus-Babus S."/>
            <person name="Altorfer M."/>
            <person name="Burckhardt D."/>
            <person name="Oertli M."/>
            <person name="Naumann U."/>
            <person name="Petersen F."/>
            <person name="Wong J."/>
        </authorList>
    </citation>
    <scope>NUCLEOTIDE SEQUENCE</scope>
    <source>
        <strain evidence="5">GSM-AAB239-AS_SAM_17_03QT</strain>
        <tissue evidence="5">Leaf</tissue>
    </source>
</reference>
<protein>
    <submittedName>
        <fullName evidence="5">Carboxylesterase 16</fullName>
    </submittedName>
</protein>
<dbReference type="InterPro" id="IPR002168">
    <property type="entry name" value="Lipase_GDXG_HIS_AS"/>
</dbReference>
<feature type="domain" description="Alpha/beta hydrolase fold-3" evidence="4">
    <location>
        <begin position="131"/>
        <end position="391"/>
    </location>
</feature>
<dbReference type="PANTHER" id="PTHR23024:SF211">
    <property type="entry name" value="B1065G12.16 PROTEIN"/>
    <property type="match status" value="1"/>
</dbReference>
<dbReference type="Proteomes" id="UP001140949">
    <property type="component" value="Unassembled WGS sequence"/>
</dbReference>
<feature type="compositionally biased region" description="Polar residues" evidence="3">
    <location>
        <begin position="46"/>
        <end position="57"/>
    </location>
</feature>
<reference evidence="5" key="1">
    <citation type="journal article" date="2023" name="GigaByte">
        <title>Genome assembly of the bearded iris, Iris pallida Lam.</title>
        <authorList>
            <person name="Bruccoleri R.E."/>
            <person name="Oakeley E.J."/>
            <person name="Faust A.M.E."/>
            <person name="Altorfer M."/>
            <person name="Dessus-Babus S."/>
            <person name="Burckhardt D."/>
            <person name="Oertli M."/>
            <person name="Naumann U."/>
            <person name="Petersen F."/>
            <person name="Wong J."/>
        </authorList>
    </citation>
    <scope>NUCLEOTIDE SEQUENCE</scope>
    <source>
        <strain evidence="5">GSM-AAB239-AS_SAM_17_03QT</strain>
    </source>
</reference>
<comment type="caution">
    <text evidence="5">The sequence shown here is derived from an EMBL/GenBank/DDBJ whole genome shotgun (WGS) entry which is preliminary data.</text>
</comment>
<dbReference type="InterPro" id="IPR013094">
    <property type="entry name" value="AB_hydrolase_3"/>
</dbReference>
<dbReference type="Gene3D" id="3.40.50.1820">
    <property type="entry name" value="alpha/beta hydrolase"/>
    <property type="match status" value="1"/>
</dbReference>
<gene>
    <name evidence="5" type="ORF">M6B38_308950</name>
</gene>
<dbReference type="PANTHER" id="PTHR23024">
    <property type="entry name" value="ARYLACETAMIDE DEACETYLASE"/>
    <property type="match status" value="1"/>
</dbReference>
<feature type="region of interest" description="Disordered" evidence="3">
    <location>
        <begin position="28"/>
        <end position="58"/>
    </location>
</feature>
<proteinExistence type="inferred from homology"/>
<dbReference type="SUPFAM" id="SSF53474">
    <property type="entry name" value="alpha/beta-Hydrolases"/>
    <property type="match status" value="1"/>
</dbReference>
<feature type="compositionally biased region" description="Low complexity" evidence="3">
    <location>
        <begin position="105"/>
        <end position="115"/>
    </location>
</feature>
<sequence>MPSVAVKLYSVYFKLILKHKLQAQIHSVPSSSDPFGVTSRPEEPSAPSNPSFSSTDGVATKDIHIDPLTSLSVRIFLPDSSLLKTHRRSSFNGGPNPSPSPSPSPRRSSYEPGSYRGYLPDAASARRLPVILQFHGGAFVSGSNVSAANDLFCRRIAKVMDVIVVAVGYRLAPESRYPAAFEDGLKVLNWLGKQANLAECRKSLGGGGAGGGGGGVGERKGETRRRIIDAFGAATVEPWLAAHGDPSRCVLLGVSSGANIADYVARKAVEAGKLIEPVKVVAQVLMYPFFIGSVPTHSEIKLANSYFYDKAMCMLAWRLFLPEEEFSLDHLAANPLIPGRGPPLKCMPPTLTVVAEHDWMRDRAIAYSEELRKVNVDAPVLEYKDAVHEFATLDMLLRTPQAQACAEDIAIWVKKYISLRGHEFSY</sequence>
<evidence type="ECO:0000259" key="4">
    <source>
        <dbReference type="Pfam" id="PF07859"/>
    </source>
</evidence>